<protein>
    <submittedName>
        <fullName evidence="2">Uncharacterized protein</fullName>
    </submittedName>
</protein>
<feature type="non-terminal residue" evidence="2">
    <location>
        <position position="56"/>
    </location>
</feature>
<dbReference type="EMBL" id="KQ250892">
    <property type="protein sequence ID" value="KNC70541.1"/>
    <property type="molecule type" value="Genomic_DNA"/>
</dbReference>
<organism evidence="2 3">
    <name type="scientific">Sphaeroforma arctica JP610</name>
    <dbReference type="NCBI Taxonomy" id="667725"/>
    <lineage>
        <taxon>Eukaryota</taxon>
        <taxon>Ichthyosporea</taxon>
        <taxon>Ichthyophonida</taxon>
        <taxon>Sphaeroforma</taxon>
    </lineage>
</organism>
<name>A0A0L0F1L1_9EUKA</name>
<dbReference type="GeneID" id="25917433"/>
<feature type="compositionally biased region" description="Basic and acidic residues" evidence="1">
    <location>
        <begin position="1"/>
        <end position="12"/>
    </location>
</feature>
<feature type="region of interest" description="Disordered" evidence="1">
    <location>
        <begin position="1"/>
        <end position="30"/>
    </location>
</feature>
<evidence type="ECO:0000313" key="2">
    <source>
        <dbReference type="EMBL" id="KNC70541.1"/>
    </source>
</evidence>
<dbReference type="RefSeq" id="XP_014144443.1">
    <property type="nucleotide sequence ID" value="XM_014288968.1"/>
</dbReference>
<keyword evidence="3" id="KW-1185">Reference proteome</keyword>
<dbReference type="Proteomes" id="UP000054560">
    <property type="component" value="Unassembled WGS sequence"/>
</dbReference>
<sequence length="56" mass="5905">MSTHLSHADMVVHDTPSVGVNDSDSTHSSSHDAQYSAVLVNSAYACLVEAKECATQ</sequence>
<reference evidence="2 3" key="1">
    <citation type="submission" date="2011-02" db="EMBL/GenBank/DDBJ databases">
        <title>The Genome Sequence of Sphaeroforma arctica JP610.</title>
        <authorList>
            <consortium name="The Broad Institute Genome Sequencing Platform"/>
            <person name="Russ C."/>
            <person name="Cuomo C."/>
            <person name="Young S.K."/>
            <person name="Zeng Q."/>
            <person name="Gargeya S."/>
            <person name="Alvarado L."/>
            <person name="Berlin A."/>
            <person name="Chapman S.B."/>
            <person name="Chen Z."/>
            <person name="Freedman E."/>
            <person name="Gellesch M."/>
            <person name="Goldberg J."/>
            <person name="Griggs A."/>
            <person name="Gujja S."/>
            <person name="Heilman E."/>
            <person name="Heiman D."/>
            <person name="Howarth C."/>
            <person name="Mehta T."/>
            <person name="Neiman D."/>
            <person name="Pearson M."/>
            <person name="Roberts A."/>
            <person name="Saif S."/>
            <person name="Shea T."/>
            <person name="Shenoy N."/>
            <person name="Sisk P."/>
            <person name="Stolte C."/>
            <person name="Sykes S."/>
            <person name="White J."/>
            <person name="Yandava C."/>
            <person name="Burger G."/>
            <person name="Gray M.W."/>
            <person name="Holland P.W.H."/>
            <person name="King N."/>
            <person name="Lang F.B.F."/>
            <person name="Roger A.J."/>
            <person name="Ruiz-Trillo I."/>
            <person name="Haas B."/>
            <person name="Nusbaum C."/>
            <person name="Birren B."/>
        </authorList>
    </citation>
    <scope>NUCLEOTIDE SEQUENCE [LARGE SCALE GENOMIC DNA]</scope>
    <source>
        <strain evidence="2 3">JP610</strain>
    </source>
</reference>
<accession>A0A0L0F1L1</accession>
<evidence type="ECO:0000313" key="3">
    <source>
        <dbReference type="Proteomes" id="UP000054560"/>
    </source>
</evidence>
<gene>
    <name evidence="2" type="ORF">SARC_16929</name>
</gene>
<proteinExistence type="predicted"/>
<dbReference type="AlphaFoldDB" id="A0A0L0F1L1"/>
<evidence type="ECO:0000256" key="1">
    <source>
        <dbReference type="SAM" id="MobiDB-lite"/>
    </source>
</evidence>